<feature type="transmembrane region" description="Helical" evidence="1">
    <location>
        <begin position="124"/>
        <end position="142"/>
    </location>
</feature>
<feature type="transmembrane region" description="Helical" evidence="1">
    <location>
        <begin position="202"/>
        <end position="219"/>
    </location>
</feature>
<evidence type="ECO:0000313" key="4">
    <source>
        <dbReference type="Proteomes" id="UP001595962"/>
    </source>
</evidence>
<dbReference type="PANTHER" id="PTHR40407:SF1">
    <property type="entry name" value="HEPARAN-ALPHA-GLUCOSAMINIDE N-ACETYLTRANSFERASE CATALYTIC DOMAIN-CONTAINING PROTEIN"/>
    <property type="match status" value="1"/>
</dbReference>
<dbReference type="Pfam" id="PF07786">
    <property type="entry name" value="HGSNAT_cat"/>
    <property type="match status" value="1"/>
</dbReference>
<name>A0ABV9JPG8_9GAMM</name>
<keyword evidence="4" id="KW-1185">Reference proteome</keyword>
<feature type="domain" description="Heparan-alpha-glucosaminide N-acetyltransferase catalytic" evidence="2">
    <location>
        <begin position="15"/>
        <end position="222"/>
    </location>
</feature>
<dbReference type="InterPro" id="IPR012429">
    <property type="entry name" value="HGSNAT_cat"/>
</dbReference>
<protein>
    <submittedName>
        <fullName evidence="3">DUF1624 domain-containing protein</fullName>
    </submittedName>
</protein>
<gene>
    <name evidence="3" type="ORF">ACFO3I_14040</name>
</gene>
<evidence type="ECO:0000259" key="2">
    <source>
        <dbReference type="Pfam" id="PF07786"/>
    </source>
</evidence>
<comment type="caution">
    <text evidence="3">The sequence shown here is derived from an EMBL/GenBank/DDBJ whole genome shotgun (WGS) entry which is preliminary data.</text>
</comment>
<keyword evidence="1" id="KW-1133">Transmembrane helix</keyword>
<feature type="transmembrane region" description="Helical" evidence="1">
    <location>
        <begin position="231"/>
        <end position="249"/>
    </location>
</feature>
<proteinExistence type="predicted"/>
<feature type="transmembrane region" description="Helical" evidence="1">
    <location>
        <begin position="318"/>
        <end position="338"/>
    </location>
</feature>
<evidence type="ECO:0000256" key="1">
    <source>
        <dbReference type="SAM" id="Phobius"/>
    </source>
</evidence>
<dbReference type="PANTHER" id="PTHR40407">
    <property type="entry name" value="MEMBRANE PROTEIN-LIKE PROTEIN"/>
    <property type="match status" value="1"/>
</dbReference>
<keyword evidence="1" id="KW-0812">Transmembrane</keyword>
<feature type="transmembrane region" description="Helical" evidence="1">
    <location>
        <begin position="149"/>
        <end position="169"/>
    </location>
</feature>
<dbReference type="RefSeq" id="WP_377334917.1">
    <property type="nucleotide sequence ID" value="NZ_JBHSGB010000012.1"/>
</dbReference>
<sequence length="389" mass="44315">MTLPDPAAAQNQTKRILSIDAMRGLIIIFMMLDHIKERFALHIPILDPMDLAQTSPAMYFSRYLAHLCAPMFVFLTGLSAWLYAHPANQAFRSPSRFLAKRGLFLIVLELTAVYLVWAGSISTIFLQVIWAIGLCMLALAVLSKLNYWLVGLLGFAIVIGHNLLSPVHFTPDEWGYNLWTLMHDRGYLTDTGPFTIRVSYPVLPWIGVILVGYFAGPLYAQSRSPENRKKLLLSLGLGCYALLLVLRGFNLYGESLPWESQQSTLLTLMAFFNFTKYPPSLDFLLITIGTGLLLLCLFESLDNRFIRALTVFGSAPMFIYLLHLYVILLCYSLCYAVFGANQGDRFGVDSYYLIWAFAILLPLALYKPTQWFAQYKHREKHLKPWLTYF</sequence>
<reference evidence="4" key="1">
    <citation type="journal article" date="2019" name="Int. J. Syst. Evol. Microbiol.">
        <title>The Global Catalogue of Microorganisms (GCM) 10K type strain sequencing project: providing services to taxonomists for standard genome sequencing and annotation.</title>
        <authorList>
            <consortium name="The Broad Institute Genomics Platform"/>
            <consortium name="The Broad Institute Genome Sequencing Center for Infectious Disease"/>
            <person name="Wu L."/>
            <person name="Ma J."/>
        </authorList>
    </citation>
    <scope>NUCLEOTIDE SEQUENCE [LARGE SCALE GENOMIC DNA]</scope>
    <source>
        <strain evidence="4">DT28</strain>
    </source>
</reference>
<keyword evidence="1" id="KW-0472">Membrane</keyword>
<feature type="transmembrane region" description="Helical" evidence="1">
    <location>
        <begin position="97"/>
        <end position="118"/>
    </location>
</feature>
<evidence type="ECO:0000313" key="3">
    <source>
        <dbReference type="EMBL" id="MFC4656131.1"/>
    </source>
</evidence>
<organism evidence="3 4">
    <name type="scientific">Rheinheimera marina</name>
    <dbReference type="NCBI Taxonomy" id="1774958"/>
    <lineage>
        <taxon>Bacteria</taxon>
        <taxon>Pseudomonadati</taxon>
        <taxon>Pseudomonadota</taxon>
        <taxon>Gammaproteobacteria</taxon>
        <taxon>Chromatiales</taxon>
        <taxon>Chromatiaceae</taxon>
        <taxon>Rheinheimera</taxon>
    </lineage>
</organism>
<feature type="transmembrane region" description="Helical" evidence="1">
    <location>
        <begin position="350"/>
        <end position="366"/>
    </location>
</feature>
<dbReference type="EMBL" id="JBHSGB010000012">
    <property type="protein sequence ID" value="MFC4656131.1"/>
    <property type="molecule type" value="Genomic_DNA"/>
</dbReference>
<accession>A0ABV9JPG8</accession>
<feature type="transmembrane region" description="Helical" evidence="1">
    <location>
        <begin position="281"/>
        <end position="298"/>
    </location>
</feature>
<dbReference type="Proteomes" id="UP001595962">
    <property type="component" value="Unassembled WGS sequence"/>
</dbReference>
<feature type="transmembrane region" description="Helical" evidence="1">
    <location>
        <begin position="63"/>
        <end position="85"/>
    </location>
</feature>